<dbReference type="Gramene" id="TVU34008">
    <property type="protein sequence ID" value="TVU34008"/>
    <property type="gene ID" value="EJB05_15829"/>
</dbReference>
<dbReference type="EMBL" id="RWGY01000009">
    <property type="protein sequence ID" value="TVU34008.1"/>
    <property type="molecule type" value="Genomic_DNA"/>
</dbReference>
<evidence type="ECO:0000256" key="1">
    <source>
        <dbReference type="SAM" id="Phobius"/>
    </source>
</evidence>
<reference evidence="2 3" key="1">
    <citation type="journal article" date="2019" name="Sci. Rep.">
        <title>A high-quality genome of Eragrostis curvula grass provides insights into Poaceae evolution and supports new strategies to enhance forage quality.</title>
        <authorList>
            <person name="Carballo J."/>
            <person name="Santos B.A.C.M."/>
            <person name="Zappacosta D."/>
            <person name="Garbus I."/>
            <person name="Selva J.P."/>
            <person name="Gallo C.A."/>
            <person name="Diaz A."/>
            <person name="Albertini E."/>
            <person name="Caccamo M."/>
            <person name="Echenique V."/>
        </authorList>
    </citation>
    <scope>NUCLEOTIDE SEQUENCE [LARGE SCALE GENOMIC DNA]</scope>
    <source>
        <strain evidence="3">cv. Victoria</strain>
        <tissue evidence="2">Leaf</tissue>
    </source>
</reference>
<dbReference type="Proteomes" id="UP000324897">
    <property type="component" value="Unassembled WGS sequence"/>
</dbReference>
<evidence type="ECO:0000313" key="2">
    <source>
        <dbReference type="EMBL" id="TVU34008.1"/>
    </source>
</evidence>
<comment type="caution">
    <text evidence="2">The sequence shown here is derived from an EMBL/GenBank/DDBJ whole genome shotgun (WGS) entry which is preliminary data.</text>
</comment>
<keyword evidence="3" id="KW-1185">Reference proteome</keyword>
<protein>
    <submittedName>
        <fullName evidence="2">Uncharacterized protein</fullName>
    </submittedName>
</protein>
<keyword evidence="1" id="KW-1133">Transmembrane helix</keyword>
<accession>A0A5J9VEA6</accession>
<organism evidence="2 3">
    <name type="scientific">Eragrostis curvula</name>
    <name type="common">weeping love grass</name>
    <dbReference type="NCBI Taxonomy" id="38414"/>
    <lineage>
        <taxon>Eukaryota</taxon>
        <taxon>Viridiplantae</taxon>
        <taxon>Streptophyta</taxon>
        <taxon>Embryophyta</taxon>
        <taxon>Tracheophyta</taxon>
        <taxon>Spermatophyta</taxon>
        <taxon>Magnoliopsida</taxon>
        <taxon>Liliopsida</taxon>
        <taxon>Poales</taxon>
        <taxon>Poaceae</taxon>
        <taxon>PACMAD clade</taxon>
        <taxon>Chloridoideae</taxon>
        <taxon>Eragrostideae</taxon>
        <taxon>Eragrostidinae</taxon>
        <taxon>Eragrostis</taxon>
    </lineage>
</organism>
<keyword evidence="1" id="KW-0472">Membrane</keyword>
<sequence length="90" mass="9764">MAKWQQRRCNIVGVDCDCSLILISGLVNDLAIVNFFSAGGGRGRFGGAGDDEVQCDAARRKRPQRRRPPLLAVVPGAPTQSACIVFPIFY</sequence>
<name>A0A5J9VEA6_9POAL</name>
<proteinExistence type="predicted"/>
<keyword evidence="1" id="KW-0812">Transmembrane</keyword>
<gene>
    <name evidence="2" type="ORF">EJB05_15829</name>
</gene>
<dbReference type="AlphaFoldDB" id="A0A5J9VEA6"/>
<evidence type="ECO:0000313" key="3">
    <source>
        <dbReference type="Proteomes" id="UP000324897"/>
    </source>
</evidence>
<feature type="transmembrane region" description="Helical" evidence="1">
    <location>
        <begin position="69"/>
        <end position="89"/>
    </location>
</feature>